<dbReference type="SUPFAM" id="SSF141099">
    <property type="entry name" value="Atu1913-like"/>
    <property type="match status" value="1"/>
</dbReference>
<sequence>MKFQHYDLGELNGGEVVEITLHGNSANVKLMNSLNFQRYKRGTKHQYYGGHVTRSPYNISIPNYGRWYITIDLGGYSGNVKSSVRVL</sequence>
<accession>A0A5S5DW52</accession>
<protein>
    <submittedName>
        <fullName evidence="2">Uncharacterized protein DUF1883</fullName>
    </submittedName>
</protein>
<dbReference type="EMBL" id="VNIA01000002">
    <property type="protein sequence ID" value="TYP99012.1"/>
    <property type="molecule type" value="Genomic_DNA"/>
</dbReference>
<evidence type="ECO:0000259" key="1">
    <source>
        <dbReference type="Pfam" id="PF08980"/>
    </source>
</evidence>
<dbReference type="OrthoDB" id="7285215at2"/>
<organism evidence="2 3">
    <name type="scientific">Tenacibaculum adriaticum</name>
    <dbReference type="NCBI Taxonomy" id="413713"/>
    <lineage>
        <taxon>Bacteria</taxon>
        <taxon>Pseudomonadati</taxon>
        <taxon>Bacteroidota</taxon>
        <taxon>Flavobacteriia</taxon>
        <taxon>Flavobacteriales</taxon>
        <taxon>Flavobacteriaceae</taxon>
        <taxon>Tenacibaculum</taxon>
    </lineage>
</organism>
<keyword evidence="3" id="KW-1185">Reference proteome</keyword>
<dbReference type="Gene3D" id="4.10.1210.10">
    <property type="entry name" value="Atu1913-like"/>
    <property type="match status" value="1"/>
</dbReference>
<dbReference type="InterPro" id="IPR036488">
    <property type="entry name" value="DUF1883-like_sf"/>
</dbReference>
<dbReference type="InterPro" id="IPR015073">
    <property type="entry name" value="DUF1883"/>
</dbReference>
<dbReference type="AlphaFoldDB" id="A0A5S5DW52"/>
<dbReference type="RefSeq" id="WP_148869803.1">
    <property type="nucleotide sequence ID" value="NZ_VNIA01000002.1"/>
</dbReference>
<dbReference type="Proteomes" id="UP000323136">
    <property type="component" value="Unassembled WGS sequence"/>
</dbReference>
<comment type="caution">
    <text evidence="2">The sequence shown here is derived from an EMBL/GenBank/DDBJ whole genome shotgun (WGS) entry which is preliminary data.</text>
</comment>
<evidence type="ECO:0000313" key="2">
    <source>
        <dbReference type="EMBL" id="TYP99012.1"/>
    </source>
</evidence>
<proteinExistence type="predicted"/>
<reference evidence="2 3" key="1">
    <citation type="submission" date="2019-07" db="EMBL/GenBank/DDBJ databases">
        <title>Genomic Encyclopedia of Type Strains, Phase IV (KMG-IV): sequencing the most valuable type-strain genomes for metagenomic binning, comparative biology and taxonomic classification.</title>
        <authorList>
            <person name="Goeker M."/>
        </authorList>
    </citation>
    <scope>NUCLEOTIDE SEQUENCE [LARGE SCALE GENOMIC DNA]</scope>
    <source>
        <strain evidence="2 3">DSM 18961</strain>
    </source>
</reference>
<evidence type="ECO:0000313" key="3">
    <source>
        <dbReference type="Proteomes" id="UP000323136"/>
    </source>
</evidence>
<name>A0A5S5DW52_9FLAO</name>
<feature type="domain" description="DUF1883" evidence="1">
    <location>
        <begin position="1"/>
        <end position="86"/>
    </location>
</feature>
<dbReference type="Pfam" id="PF08980">
    <property type="entry name" value="DUF1883"/>
    <property type="match status" value="1"/>
</dbReference>
<gene>
    <name evidence="2" type="ORF">C7447_102330</name>
</gene>